<dbReference type="InterPro" id="IPR036038">
    <property type="entry name" value="Aminotransferase-like"/>
</dbReference>
<dbReference type="InterPro" id="IPR033939">
    <property type="entry name" value="BCAT_family"/>
</dbReference>
<comment type="pathway">
    <text evidence="4">Amino-acid biosynthesis; L-leucine biosynthesis; L-leucine from 3-methyl-2-oxobutanoate: step 4/4.</text>
</comment>
<comment type="similarity">
    <text evidence="5 13">Belongs to the class-IV pyridoxal-phosphate-dependent aminotransferase family.</text>
</comment>
<dbReference type="GO" id="GO:0009098">
    <property type="term" value="P:L-leucine biosynthetic process"/>
    <property type="evidence" value="ECO:0007669"/>
    <property type="project" value="UniProtKB-UniPathway"/>
</dbReference>
<dbReference type="InterPro" id="IPR005786">
    <property type="entry name" value="B_amino_transII"/>
</dbReference>
<protein>
    <recommendedName>
        <fullName evidence="15">Branched-chain-amino-acid aminotransferase</fullName>
        <ecNumber evidence="15">2.6.1.42</ecNumber>
    </recommendedName>
</protein>
<proteinExistence type="inferred from homology"/>
<evidence type="ECO:0000256" key="9">
    <source>
        <dbReference type="ARBA" id="ARBA00048212"/>
    </source>
</evidence>
<dbReference type="NCBIfam" id="TIGR01123">
    <property type="entry name" value="ilvE_II"/>
    <property type="match status" value="1"/>
</dbReference>
<evidence type="ECO:0000256" key="3">
    <source>
        <dbReference type="ARBA" id="ARBA00004931"/>
    </source>
</evidence>
<organism evidence="16 17">
    <name type="scientific">candidate division WOR-1 bacterium RIFOXYC12_FULL_54_18</name>
    <dbReference type="NCBI Taxonomy" id="1802584"/>
    <lineage>
        <taxon>Bacteria</taxon>
        <taxon>Bacillati</taxon>
        <taxon>Saganbacteria</taxon>
    </lineage>
</organism>
<evidence type="ECO:0000256" key="10">
    <source>
        <dbReference type="ARBA" id="ARBA00048798"/>
    </source>
</evidence>
<dbReference type="UniPathway" id="UPA00048">
    <property type="reaction ID" value="UER00073"/>
</dbReference>
<dbReference type="InterPro" id="IPR043132">
    <property type="entry name" value="BCAT-like_C"/>
</dbReference>
<evidence type="ECO:0000313" key="17">
    <source>
        <dbReference type="Proteomes" id="UP000178602"/>
    </source>
</evidence>
<comment type="catalytic activity">
    <reaction evidence="11 15">
        <text>L-leucine + 2-oxoglutarate = 4-methyl-2-oxopentanoate + L-glutamate</text>
        <dbReference type="Rhea" id="RHEA:18321"/>
        <dbReference type="ChEBI" id="CHEBI:16810"/>
        <dbReference type="ChEBI" id="CHEBI:17865"/>
        <dbReference type="ChEBI" id="CHEBI:29985"/>
        <dbReference type="ChEBI" id="CHEBI:57427"/>
        <dbReference type="EC" id="2.6.1.42"/>
    </reaction>
</comment>
<comment type="catalytic activity">
    <reaction evidence="10 15">
        <text>L-isoleucine + 2-oxoglutarate = (S)-3-methyl-2-oxopentanoate + L-glutamate</text>
        <dbReference type="Rhea" id="RHEA:24801"/>
        <dbReference type="ChEBI" id="CHEBI:16810"/>
        <dbReference type="ChEBI" id="CHEBI:29985"/>
        <dbReference type="ChEBI" id="CHEBI:35146"/>
        <dbReference type="ChEBI" id="CHEBI:58045"/>
        <dbReference type="EC" id="2.6.1.42"/>
    </reaction>
</comment>
<evidence type="ECO:0000256" key="5">
    <source>
        <dbReference type="ARBA" id="ARBA00009320"/>
    </source>
</evidence>
<dbReference type="AlphaFoldDB" id="A0A1F4T8S6"/>
<name>A0A1F4T8S6_UNCSA</name>
<evidence type="ECO:0000256" key="11">
    <source>
        <dbReference type="ARBA" id="ARBA00049229"/>
    </source>
</evidence>
<dbReference type="SUPFAM" id="SSF56752">
    <property type="entry name" value="D-aminoacid aminotransferase-like PLP-dependent enzymes"/>
    <property type="match status" value="1"/>
</dbReference>
<keyword evidence="7 15" id="KW-0808">Transferase</keyword>
<dbReference type="UniPathway" id="UPA00049">
    <property type="reaction ID" value="UER00062"/>
</dbReference>
<comment type="pathway">
    <text evidence="2">Amino-acid biosynthesis; L-isoleucine biosynthesis; L-isoleucine from 2-oxobutanoate: step 4/4.</text>
</comment>
<keyword evidence="15" id="KW-0028">Amino-acid biosynthesis</keyword>
<dbReference type="EMBL" id="MEUG01000001">
    <property type="protein sequence ID" value="OGC28929.1"/>
    <property type="molecule type" value="Genomic_DNA"/>
</dbReference>
<evidence type="ECO:0000256" key="8">
    <source>
        <dbReference type="ARBA" id="ARBA00022898"/>
    </source>
</evidence>
<dbReference type="UniPathway" id="UPA00047">
    <property type="reaction ID" value="UER00058"/>
</dbReference>
<comment type="catalytic activity">
    <reaction evidence="9 15">
        <text>L-valine + 2-oxoglutarate = 3-methyl-2-oxobutanoate + L-glutamate</text>
        <dbReference type="Rhea" id="RHEA:24813"/>
        <dbReference type="ChEBI" id="CHEBI:11851"/>
        <dbReference type="ChEBI" id="CHEBI:16810"/>
        <dbReference type="ChEBI" id="CHEBI:29985"/>
        <dbReference type="ChEBI" id="CHEBI:57762"/>
        <dbReference type="EC" id="2.6.1.42"/>
    </reaction>
</comment>
<evidence type="ECO:0000256" key="15">
    <source>
        <dbReference type="RuleBase" id="RU004517"/>
    </source>
</evidence>
<dbReference type="Gene3D" id="3.30.470.10">
    <property type="match status" value="1"/>
</dbReference>
<evidence type="ECO:0000256" key="1">
    <source>
        <dbReference type="ARBA" id="ARBA00001933"/>
    </source>
</evidence>
<dbReference type="PIRSF" id="PIRSF006468">
    <property type="entry name" value="BCAT1"/>
    <property type="match status" value="1"/>
</dbReference>
<dbReference type="PANTHER" id="PTHR42825:SF2">
    <property type="entry name" value="BRANCHED-CHAIN-AMINO-ACID AMINOTRANSFERASE 3, CHLOROPLASTIC-RELATED"/>
    <property type="match status" value="1"/>
</dbReference>
<comment type="cofactor">
    <cofactor evidence="1 14">
        <name>pyridoxal 5'-phosphate</name>
        <dbReference type="ChEBI" id="CHEBI:597326"/>
    </cofactor>
</comment>
<comment type="caution">
    <text evidence="16">The sequence shown here is derived from an EMBL/GenBank/DDBJ whole genome shotgun (WGS) entry which is preliminary data.</text>
</comment>
<keyword evidence="15" id="KW-0100">Branched-chain amino acid biosynthesis</keyword>
<dbReference type="InterPro" id="IPR018300">
    <property type="entry name" value="Aminotrans_IV_CS"/>
</dbReference>
<comment type="pathway">
    <text evidence="3">Amino-acid biosynthesis; L-valine biosynthesis; L-valine from pyruvate: step 4/4.</text>
</comment>
<dbReference type="InterPro" id="IPR043131">
    <property type="entry name" value="BCAT-like_N"/>
</dbReference>
<accession>A0A1F4T8S6</accession>
<dbReference type="Proteomes" id="UP000178602">
    <property type="component" value="Unassembled WGS sequence"/>
</dbReference>
<dbReference type="GO" id="GO:0052654">
    <property type="term" value="F:L-leucine-2-oxoglutarate transaminase activity"/>
    <property type="evidence" value="ECO:0007669"/>
    <property type="project" value="RHEA"/>
</dbReference>
<dbReference type="GO" id="GO:0009099">
    <property type="term" value="P:L-valine biosynthetic process"/>
    <property type="evidence" value="ECO:0007669"/>
    <property type="project" value="UniProtKB-UniPathway"/>
</dbReference>
<evidence type="ECO:0000256" key="7">
    <source>
        <dbReference type="ARBA" id="ARBA00022679"/>
    </source>
</evidence>
<dbReference type="Pfam" id="PF01063">
    <property type="entry name" value="Aminotran_4"/>
    <property type="match status" value="1"/>
</dbReference>
<sequence length="345" mass="36814">MPSAKIDFANLPFGLNASDVMFVAQIKKGGEWRSVPINSSLFPFQDLSLSPAAQVIHYGQTGFEGGKAYRSSKGRIVSFRLEENAKRHARTSARIALTPIPADYYLEAIKATVLANKHLLAPPGLGAALYLRPTHFGSGPQLGVAPAPVETFMVFVSPVGPYFKGGFTGKPMLVEENYRRSAPGLMGDVKVGGNYAGSLLPGTRAKANDFAEVIYLDAMTGKNVEEVGAANAFFVVNGVLYTPKLTGTILPGITRDSIITLARDMGIKVVDDQPLPLKFALKADEAFCTGTAAVVTPVGSIAKGGKKTTFNNGEVGPLTQTLYETLVGIQEERIPDPYGWVYVIG</sequence>
<evidence type="ECO:0000313" key="16">
    <source>
        <dbReference type="EMBL" id="OGC28929.1"/>
    </source>
</evidence>
<dbReference type="PROSITE" id="PS00770">
    <property type="entry name" value="AA_TRANSFER_CLASS_4"/>
    <property type="match status" value="1"/>
</dbReference>
<dbReference type="GO" id="GO:0009097">
    <property type="term" value="P:isoleucine biosynthetic process"/>
    <property type="evidence" value="ECO:0007669"/>
    <property type="project" value="UniProtKB-UniPathway"/>
</dbReference>
<feature type="modified residue" description="N6-(pyridoxal phosphate)lysine" evidence="12">
    <location>
        <position position="190"/>
    </location>
</feature>
<gene>
    <name evidence="16" type="ORF">A3K49_05485</name>
</gene>
<evidence type="ECO:0000256" key="12">
    <source>
        <dbReference type="PIRSR" id="PIRSR006468-1"/>
    </source>
</evidence>
<dbReference type="Gene3D" id="3.20.10.10">
    <property type="entry name" value="D-amino Acid Aminotransferase, subunit A, domain 2"/>
    <property type="match status" value="1"/>
</dbReference>
<dbReference type="NCBIfam" id="NF009897">
    <property type="entry name" value="PRK13357.1"/>
    <property type="match status" value="1"/>
</dbReference>
<dbReference type="CDD" id="cd01557">
    <property type="entry name" value="BCAT_beta_family"/>
    <property type="match status" value="1"/>
</dbReference>
<reference evidence="16 17" key="1">
    <citation type="journal article" date="2016" name="Nat. Commun.">
        <title>Thousands of microbial genomes shed light on interconnected biogeochemical processes in an aquifer system.</title>
        <authorList>
            <person name="Anantharaman K."/>
            <person name="Brown C.T."/>
            <person name="Hug L.A."/>
            <person name="Sharon I."/>
            <person name="Castelle C.J."/>
            <person name="Probst A.J."/>
            <person name="Thomas B.C."/>
            <person name="Singh A."/>
            <person name="Wilkins M.J."/>
            <person name="Karaoz U."/>
            <person name="Brodie E.L."/>
            <person name="Williams K.H."/>
            <person name="Hubbard S.S."/>
            <person name="Banfield J.F."/>
        </authorList>
    </citation>
    <scope>NUCLEOTIDE SEQUENCE [LARGE SCALE GENOMIC DNA]</scope>
</reference>
<keyword evidence="8 14" id="KW-0663">Pyridoxal phosphate</keyword>
<evidence type="ECO:0000256" key="4">
    <source>
        <dbReference type="ARBA" id="ARBA00005072"/>
    </source>
</evidence>
<keyword evidence="6 15" id="KW-0032">Aminotransferase</keyword>
<evidence type="ECO:0000256" key="2">
    <source>
        <dbReference type="ARBA" id="ARBA00004824"/>
    </source>
</evidence>
<evidence type="ECO:0000256" key="13">
    <source>
        <dbReference type="RuleBase" id="RU004106"/>
    </source>
</evidence>
<dbReference type="GO" id="GO:0052655">
    <property type="term" value="F:L-valine-2-oxoglutarate transaminase activity"/>
    <property type="evidence" value="ECO:0007669"/>
    <property type="project" value="RHEA"/>
</dbReference>
<dbReference type="GO" id="GO:0052656">
    <property type="term" value="F:L-isoleucine-2-oxoglutarate transaminase activity"/>
    <property type="evidence" value="ECO:0007669"/>
    <property type="project" value="RHEA"/>
</dbReference>
<dbReference type="InterPro" id="IPR001544">
    <property type="entry name" value="Aminotrans_IV"/>
</dbReference>
<evidence type="ECO:0000256" key="6">
    <source>
        <dbReference type="ARBA" id="ARBA00022576"/>
    </source>
</evidence>
<dbReference type="PANTHER" id="PTHR42825">
    <property type="entry name" value="AMINO ACID AMINOTRANSFERASE"/>
    <property type="match status" value="1"/>
</dbReference>
<evidence type="ECO:0000256" key="14">
    <source>
        <dbReference type="RuleBase" id="RU004516"/>
    </source>
</evidence>
<dbReference type="EC" id="2.6.1.42" evidence="15"/>